<sequence length="98" mass="10708">MVNTMSHVSRGDLATCAAQRLPSWWKAVAQEFDQTLVPQSGNSHSQPPAWTRAKTTIDALSDELLEEIFLRIPSLATLCCDASNFLWSPPSTSPIPPA</sequence>
<dbReference type="Proteomes" id="UP000479710">
    <property type="component" value="Unassembled WGS sequence"/>
</dbReference>
<accession>A0A6G1CEH3</accession>
<proteinExistence type="predicted"/>
<protein>
    <recommendedName>
        <fullName evidence="3">F-box domain-containing protein</fullName>
    </recommendedName>
</protein>
<evidence type="ECO:0000313" key="1">
    <source>
        <dbReference type="EMBL" id="KAF0898556.1"/>
    </source>
</evidence>
<evidence type="ECO:0000313" key="2">
    <source>
        <dbReference type="Proteomes" id="UP000479710"/>
    </source>
</evidence>
<dbReference type="EMBL" id="SPHZ02000009">
    <property type="protein sequence ID" value="KAF0898556.1"/>
    <property type="molecule type" value="Genomic_DNA"/>
</dbReference>
<gene>
    <name evidence="1" type="ORF">E2562_008143</name>
</gene>
<organism evidence="1 2">
    <name type="scientific">Oryza meyeriana var. granulata</name>
    <dbReference type="NCBI Taxonomy" id="110450"/>
    <lineage>
        <taxon>Eukaryota</taxon>
        <taxon>Viridiplantae</taxon>
        <taxon>Streptophyta</taxon>
        <taxon>Embryophyta</taxon>
        <taxon>Tracheophyta</taxon>
        <taxon>Spermatophyta</taxon>
        <taxon>Magnoliopsida</taxon>
        <taxon>Liliopsida</taxon>
        <taxon>Poales</taxon>
        <taxon>Poaceae</taxon>
        <taxon>BOP clade</taxon>
        <taxon>Oryzoideae</taxon>
        <taxon>Oryzeae</taxon>
        <taxon>Oryzinae</taxon>
        <taxon>Oryza</taxon>
        <taxon>Oryza meyeriana</taxon>
    </lineage>
</organism>
<evidence type="ECO:0008006" key="3">
    <source>
        <dbReference type="Google" id="ProtNLM"/>
    </source>
</evidence>
<comment type="caution">
    <text evidence="1">The sequence shown here is derived from an EMBL/GenBank/DDBJ whole genome shotgun (WGS) entry which is preliminary data.</text>
</comment>
<keyword evidence="2" id="KW-1185">Reference proteome</keyword>
<reference evidence="1 2" key="1">
    <citation type="submission" date="2019-11" db="EMBL/GenBank/DDBJ databases">
        <title>Whole genome sequence of Oryza granulata.</title>
        <authorList>
            <person name="Li W."/>
        </authorList>
    </citation>
    <scope>NUCLEOTIDE SEQUENCE [LARGE SCALE GENOMIC DNA]</scope>
    <source>
        <strain evidence="2">cv. Menghai</strain>
        <tissue evidence="1">Leaf</tissue>
    </source>
</reference>
<name>A0A6G1CEH3_9ORYZ</name>
<dbReference type="AlphaFoldDB" id="A0A6G1CEH3"/>